<keyword evidence="3" id="KW-1185">Reference proteome</keyword>
<accession>A0ABT5DUB3</accession>
<gene>
    <name evidence="2" type="ORF">POL25_07410</name>
</gene>
<dbReference type="EMBL" id="JAQNDL010000001">
    <property type="protein sequence ID" value="MDC0716713.1"/>
    <property type="molecule type" value="Genomic_DNA"/>
</dbReference>
<dbReference type="Proteomes" id="UP001221686">
    <property type="component" value="Unassembled WGS sequence"/>
</dbReference>
<sequence length="233" mass="25081">MDTRVDEVAEGIFRLNTEVPGFNFNQYLVVDDEPLLFHTGPRGLFDSVRAAIARVVALDRLRWIGFSHVEADECGALNQLLAVAPHAAPVCSQVAALVSMTDLADRPPRALADGESLTLGRHSVTWLDAPHVPHGWECGYLFERETRTLLCGDLFTQSGGCDVPLTEGDILGPSEAFRAQMDYFAHGRRQSAILERLASTGPTTLACMHGSAWQGDGGALLRTLATTLAGAAP</sequence>
<comment type="caution">
    <text evidence="2">The sequence shown here is derived from an EMBL/GenBank/DDBJ whole genome shotgun (WGS) entry which is preliminary data.</text>
</comment>
<feature type="domain" description="ODP" evidence="1">
    <location>
        <begin position="23"/>
        <end position="157"/>
    </location>
</feature>
<dbReference type="PANTHER" id="PTHR43717:SF1">
    <property type="entry name" value="ANAEROBIC NITRIC OXIDE REDUCTASE FLAVORUBREDOXIN"/>
    <property type="match status" value="1"/>
</dbReference>
<dbReference type="SUPFAM" id="SSF56281">
    <property type="entry name" value="Metallo-hydrolase/oxidoreductase"/>
    <property type="match status" value="1"/>
</dbReference>
<dbReference type="RefSeq" id="WP_272085204.1">
    <property type="nucleotide sequence ID" value="NZ_JAQNDL010000001.1"/>
</dbReference>
<dbReference type="PANTHER" id="PTHR43717">
    <property type="entry name" value="ANAEROBIC NITRIC OXIDE REDUCTASE FLAVORUBREDOXIN"/>
    <property type="match status" value="1"/>
</dbReference>
<evidence type="ECO:0000313" key="2">
    <source>
        <dbReference type="EMBL" id="MDC0716713.1"/>
    </source>
</evidence>
<reference evidence="2 3" key="1">
    <citation type="submission" date="2022-11" db="EMBL/GenBank/DDBJ databases">
        <title>Minimal conservation of predation-associated metabolite biosynthetic gene clusters underscores biosynthetic potential of Myxococcota including descriptions for ten novel species: Archangium lansinium sp. nov., Myxococcus landrumus sp. nov., Nannocystis bai.</title>
        <authorList>
            <person name="Ahearne A."/>
            <person name="Stevens C."/>
            <person name="Dowd S."/>
        </authorList>
    </citation>
    <scope>NUCLEOTIDE SEQUENCE [LARGE SCALE GENOMIC DNA]</scope>
    <source>
        <strain evidence="2 3">BB15-2</strain>
    </source>
</reference>
<organism evidence="2 3">
    <name type="scientific">Nannocystis bainbridge</name>
    <dbReference type="NCBI Taxonomy" id="2995303"/>
    <lineage>
        <taxon>Bacteria</taxon>
        <taxon>Pseudomonadati</taxon>
        <taxon>Myxococcota</taxon>
        <taxon>Polyangia</taxon>
        <taxon>Nannocystales</taxon>
        <taxon>Nannocystaceae</taxon>
        <taxon>Nannocystis</taxon>
    </lineage>
</organism>
<dbReference type="Pfam" id="PF19583">
    <property type="entry name" value="ODP"/>
    <property type="match status" value="1"/>
</dbReference>
<evidence type="ECO:0000259" key="1">
    <source>
        <dbReference type="Pfam" id="PF19583"/>
    </source>
</evidence>
<dbReference type="Gene3D" id="3.60.15.10">
    <property type="entry name" value="Ribonuclease Z/Hydroxyacylglutathione hydrolase-like"/>
    <property type="match status" value="1"/>
</dbReference>
<name>A0ABT5DUB3_9BACT</name>
<protein>
    <submittedName>
        <fullName evidence="2">MBL fold metallo-hydrolase</fullName>
    </submittedName>
</protein>
<dbReference type="InterPro" id="IPR045761">
    <property type="entry name" value="ODP_dom"/>
</dbReference>
<dbReference type="InterPro" id="IPR036866">
    <property type="entry name" value="RibonucZ/Hydroxyglut_hydro"/>
</dbReference>
<evidence type="ECO:0000313" key="3">
    <source>
        <dbReference type="Proteomes" id="UP001221686"/>
    </source>
</evidence>
<proteinExistence type="predicted"/>